<dbReference type="Pfam" id="PF02789">
    <property type="entry name" value="Peptidase_M17_N"/>
    <property type="match status" value="1"/>
</dbReference>
<evidence type="ECO:0000256" key="8">
    <source>
        <dbReference type="HAMAP-Rule" id="MF_00181"/>
    </source>
</evidence>
<dbReference type="InterPro" id="IPR008283">
    <property type="entry name" value="Peptidase_M17_N"/>
</dbReference>
<keyword evidence="6 8" id="KW-0378">Hydrolase</keyword>
<feature type="domain" description="Cytosol aminopeptidase" evidence="10">
    <location>
        <begin position="364"/>
        <end position="371"/>
    </location>
</feature>
<organism evidence="11 13">
    <name type="scientific">Sphingomonas koreensis</name>
    <dbReference type="NCBI Taxonomy" id="93064"/>
    <lineage>
        <taxon>Bacteria</taxon>
        <taxon>Pseudomonadati</taxon>
        <taxon>Pseudomonadota</taxon>
        <taxon>Alphaproteobacteria</taxon>
        <taxon>Sphingomonadales</taxon>
        <taxon>Sphingomonadaceae</taxon>
        <taxon>Sphingomonas</taxon>
    </lineage>
</organism>
<dbReference type="KEGG" id="skr:BRX40_14575"/>
<dbReference type="EC" id="3.4.11.1" evidence="8"/>
<feature type="binding site" evidence="8">
    <location>
        <position position="307"/>
    </location>
    <ligand>
        <name>Mn(2+)</name>
        <dbReference type="ChEBI" id="CHEBI:29035"/>
        <label>2</label>
    </ligand>
</feature>
<dbReference type="CDD" id="cd00433">
    <property type="entry name" value="Peptidase_M17"/>
    <property type="match status" value="1"/>
</dbReference>
<feature type="binding site" evidence="8">
    <location>
        <position position="289"/>
    </location>
    <ligand>
        <name>Mn(2+)</name>
        <dbReference type="ChEBI" id="CHEBI:29035"/>
        <label>1</label>
    </ligand>
</feature>
<comment type="similarity">
    <text evidence="3 8">Belongs to the peptidase M17 family.</text>
</comment>
<dbReference type="GeneID" id="44133791"/>
<dbReference type="PROSITE" id="PS00631">
    <property type="entry name" value="CYTOSOL_AP"/>
    <property type="match status" value="1"/>
</dbReference>
<comment type="cofactor">
    <cofactor evidence="8">
        <name>Mn(2+)</name>
        <dbReference type="ChEBI" id="CHEBI:29035"/>
    </cofactor>
    <text evidence="8">Binds 2 manganese ions per subunit.</text>
</comment>
<evidence type="ECO:0000256" key="9">
    <source>
        <dbReference type="SAM" id="SignalP"/>
    </source>
</evidence>
<sequence>MRVLLLAASILATGAALANERAPIGTGVSASDRTNTAERPIRFAATAPAGGVLVVPMAGASDLSHVPAVLRDSVARAVATADFKAAPDKTLSLYDSGGYDRVVLIGVPQGRLGAAALADFGGRAAQETRGNPRPVAIVAGNLSAAVADPAAHVAMGATLGQYRFDRLKSGVTAPASQPLTIVAGAGEATYARELAGIAQGARMARDLSTLPSNAKTPDSFVETVRAQFAGVPNVRITVLEEAQMRQLNMGSILSVSAGSRHPARMMIVEYSGAGNAAPLALIGKGITFDSGGISLKPGANMGDMKGDMAGAAAVMGGALAAAKRGAKANIVAIAALAENMPGGNASRPGDVVRTMNGQTIEIISTDAEGRMVLADANQYAIERYKPAAIVNIATLTGAVSTALGDDYAGLFARDEALATRVQSAAAHSGEAVWRLPLHPSYAKDMESPIADIANGTTKSGPGAGRGAHFIGFLTPQPTPWAHIDMAGVDGADESLPTMPKGARGFGVRLFDALVREYEK</sequence>
<dbReference type="Gene3D" id="3.40.220.10">
    <property type="entry name" value="Leucine Aminopeptidase, subunit E, domain 1"/>
    <property type="match status" value="1"/>
</dbReference>
<comment type="function">
    <text evidence="8">Presumably involved in the processing and regular turnover of intracellular proteins. Catalyzes the removal of unsubstituted N-terminal amino acids from various peptides.</text>
</comment>
<dbReference type="InterPro" id="IPR043472">
    <property type="entry name" value="Macro_dom-like"/>
</dbReference>
<keyword evidence="9" id="KW-0732">Signal</keyword>
<evidence type="ECO:0000259" key="10">
    <source>
        <dbReference type="PROSITE" id="PS00631"/>
    </source>
</evidence>
<dbReference type="InterPro" id="IPR023042">
    <property type="entry name" value="Peptidase_M17_leu_NH2_pept"/>
</dbReference>
<dbReference type="OrthoDB" id="9809354at2"/>
<dbReference type="PANTHER" id="PTHR11963">
    <property type="entry name" value="LEUCINE AMINOPEPTIDASE-RELATED"/>
    <property type="match status" value="1"/>
</dbReference>
<dbReference type="GO" id="GO:0030145">
    <property type="term" value="F:manganese ion binding"/>
    <property type="evidence" value="ECO:0007669"/>
    <property type="project" value="UniProtKB-UniRule"/>
</dbReference>
<comment type="subcellular location">
    <subcellularLocation>
        <location evidence="8">Cytoplasm</location>
    </subcellularLocation>
</comment>
<dbReference type="Pfam" id="PF00883">
    <property type="entry name" value="Peptidase_M17"/>
    <property type="match status" value="1"/>
</dbReference>
<dbReference type="Proteomes" id="UP000185161">
    <property type="component" value="Chromosome"/>
</dbReference>
<evidence type="ECO:0000313" key="11">
    <source>
        <dbReference type="EMBL" id="APR53490.1"/>
    </source>
</evidence>
<comment type="catalytic activity">
    <reaction evidence="1 8">
        <text>Release of an N-terminal amino acid, Xaa-|-Yaa-, in which Xaa is preferably Leu, but may be other amino acids including Pro although not Arg or Lys, and Yaa may be Pro. Amino acid amides and methyl esters are also readily hydrolyzed, but rates on arylamides are exceedingly low.</text>
        <dbReference type="EC" id="3.4.11.1"/>
    </reaction>
</comment>
<dbReference type="GO" id="GO:0005737">
    <property type="term" value="C:cytoplasm"/>
    <property type="evidence" value="ECO:0007669"/>
    <property type="project" value="UniProtKB-SubCell"/>
</dbReference>
<feature type="signal peptide" evidence="9">
    <location>
        <begin position="1"/>
        <end position="18"/>
    </location>
</feature>
<feature type="active site" evidence="8">
    <location>
        <position position="370"/>
    </location>
</feature>
<dbReference type="SUPFAM" id="SSF53187">
    <property type="entry name" value="Zn-dependent exopeptidases"/>
    <property type="match status" value="1"/>
</dbReference>
<evidence type="ECO:0000256" key="6">
    <source>
        <dbReference type="ARBA" id="ARBA00022801"/>
    </source>
</evidence>
<accession>A0A1L6JDD9</accession>
<keyword evidence="8" id="KW-0479">Metal-binding</keyword>
<feature type="binding site" evidence="8">
    <location>
        <position position="366"/>
    </location>
    <ligand>
        <name>Mn(2+)</name>
        <dbReference type="ChEBI" id="CHEBI:29035"/>
        <label>1</label>
    </ligand>
</feature>
<evidence type="ECO:0000256" key="5">
    <source>
        <dbReference type="ARBA" id="ARBA00022670"/>
    </source>
</evidence>
<reference evidence="11" key="1">
    <citation type="submission" date="2016-12" db="EMBL/GenBank/DDBJ databases">
        <title>Whole genome sequencing of Sphingomonas koreensis.</title>
        <authorList>
            <person name="Conlan S."/>
            <person name="Thomas P.J."/>
            <person name="Mullikin J."/>
            <person name="Palmore T.N."/>
            <person name="Frank K.M."/>
            <person name="Segre J.A."/>
        </authorList>
    </citation>
    <scope>NUCLEOTIDE SEQUENCE</scope>
    <source>
        <strain evidence="11">ABOJV</strain>
    </source>
</reference>
<dbReference type="PRINTS" id="PR00481">
    <property type="entry name" value="LAMNOPPTDASE"/>
</dbReference>
<evidence type="ECO:0000256" key="7">
    <source>
        <dbReference type="ARBA" id="ARBA00023211"/>
    </source>
</evidence>
<dbReference type="EC" id="3.4.11.10" evidence="8"/>
<protein>
    <recommendedName>
        <fullName evidence="8">Probable cytosol aminopeptidase</fullName>
        <ecNumber evidence="8">3.4.11.1</ecNumber>
    </recommendedName>
    <alternativeName>
        <fullName evidence="8">Leucine aminopeptidase</fullName>
        <shortName evidence="8">LAP</shortName>
        <ecNumber evidence="8">3.4.11.10</ecNumber>
    </alternativeName>
    <alternativeName>
        <fullName evidence="8">Leucyl aminopeptidase</fullName>
    </alternativeName>
</protein>
<dbReference type="GO" id="GO:0070006">
    <property type="term" value="F:metalloaminopeptidase activity"/>
    <property type="evidence" value="ECO:0007669"/>
    <property type="project" value="InterPro"/>
</dbReference>
<evidence type="ECO:0000313" key="12">
    <source>
        <dbReference type="EMBL" id="RSV02698.1"/>
    </source>
</evidence>
<keyword evidence="5 8" id="KW-0645">Protease</keyword>
<evidence type="ECO:0000256" key="3">
    <source>
        <dbReference type="ARBA" id="ARBA00009528"/>
    </source>
</evidence>
<reference evidence="12 14" key="3">
    <citation type="submission" date="2018-07" db="EMBL/GenBank/DDBJ databases">
        <title>Genomic and Epidemiologic Investigation of an Indolent Hospital Outbreak.</title>
        <authorList>
            <person name="Johnson R.C."/>
            <person name="Deming C."/>
            <person name="Conlan S."/>
            <person name="Zellmer C.J."/>
            <person name="Michelin A.V."/>
            <person name="Lee-Lin S."/>
            <person name="Thomas P.J."/>
            <person name="Park M."/>
            <person name="Weingarten R.A."/>
            <person name="Less J."/>
            <person name="Dekker J.P."/>
            <person name="Frank K.M."/>
            <person name="Musser K.A."/>
            <person name="Mcquiston J.R."/>
            <person name="Henderson D.K."/>
            <person name="Lau A.F."/>
            <person name="Palmore T.N."/>
            <person name="Segre J.A."/>
        </authorList>
    </citation>
    <scope>NUCLEOTIDE SEQUENCE [LARGE SCALE GENOMIC DNA]</scope>
    <source>
        <strain evidence="12 14">SK-NIH.Env10_0317</strain>
    </source>
</reference>
<feature type="chain" id="PRO_5041797942" description="Probable cytosol aminopeptidase" evidence="9">
    <location>
        <begin position="19"/>
        <end position="519"/>
    </location>
</feature>
<name>A0A1L6JDD9_9SPHN</name>
<dbReference type="InterPro" id="IPR011356">
    <property type="entry name" value="Leucine_aapep/pepB"/>
</dbReference>
<dbReference type="EMBL" id="CP018820">
    <property type="protein sequence ID" value="APR53490.1"/>
    <property type="molecule type" value="Genomic_DNA"/>
</dbReference>
<keyword evidence="7 8" id="KW-0464">Manganese</keyword>
<dbReference type="EMBL" id="QQWO01000009">
    <property type="protein sequence ID" value="RSV02698.1"/>
    <property type="molecule type" value="Genomic_DNA"/>
</dbReference>
<dbReference type="Gene3D" id="3.40.630.10">
    <property type="entry name" value="Zn peptidases"/>
    <property type="match status" value="1"/>
</dbReference>
<dbReference type="STRING" id="93064.BRX40_14575"/>
<dbReference type="GO" id="GO:0006508">
    <property type="term" value="P:proteolysis"/>
    <property type="evidence" value="ECO:0007669"/>
    <property type="project" value="UniProtKB-KW"/>
</dbReference>
<feature type="binding site" evidence="8">
    <location>
        <position position="368"/>
    </location>
    <ligand>
        <name>Mn(2+)</name>
        <dbReference type="ChEBI" id="CHEBI:29035"/>
        <label>1</label>
    </ligand>
</feature>
<evidence type="ECO:0000313" key="13">
    <source>
        <dbReference type="Proteomes" id="UP000185161"/>
    </source>
</evidence>
<feature type="active site" evidence="8">
    <location>
        <position position="296"/>
    </location>
</feature>
<dbReference type="HAMAP" id="MF_00181">
    <property type="entry name" value="Cytosol_peptidase_M17"/>
    <property type="match status" value="1"/>
</dbReference>
<dbReference type="Proteomes" id="UP000286681">
    <property type="component" value="Unassembled WGS sequence"/>
</dbReference>
<feature type="binding site" evidence="8">
    <location>
        <position position="368"/>
    </location>
    <ligand>
        <name>Mn(2+)</name>
        <dbReference type="ChEBI" id="CHEBI:29035"/>
        <label>2</label>
    </ligand>
</feature>
<dbReference type="RefSeq" id="WP_075152100.1">
    <property type="nucleotide sequence ID" value="NZ_CP018820.1"/>
</dbReference>
<evidence type="ECO:0000313" key="14">
    <source>
        <dbReference type="Proteomes" id="UP000286681"/>
    </source>
</evidence>
<feature type="binding site" evidence="8">
    <location>
        <position position="289"/>
    </location>
    <ligand>
        <name>Mn(2+)</name>
        <dbReference type="ChEBI" id="CHEBI:29035"/>
        <label>2</label>
    </ligand>
</feature>
<evidence type="ECO:0000256" key="2">
    <source>
        <dbReference type="ARBA" id="ARBA00000967"/>
    </source>
</evidence>
<evidence type="ECO:0000256" key="1">
    <source>
        <dbReference type="ARBA" id="ARBA00000135"/>
    </source>
</evidence>
<reference evidence="13" key="2">
    <citation type="submission" date="2016-12" db="EMBL/GenBank/DDBJ databases">
        <title>Whole genome sequencing of Sphingomonas sp. ABOJV.</title>
        <authorList>
            <person name="Conlan S."/>
            <person name="Thomas P.J."/>
            <person name="Mullikin J."/>
            <person name="Palmore T.N."/>
            <person name="Frank K.M."/>
            <person name="Segre J.A."/>
        </authorList>
    </citation>
    <scope>NUCLEOTIDE SEQUENCE [LARGE SCALE GENOMIC DNA]</scope>
    <source>
        <strain evidence="13">ABOJV</strain>
    </source>
</reference>
<comment type="catalytic activity">
    <reaction evidence="2 8">
        <text>Release of an N-terminal amino acid, preferentially leucine, but not glutamic or aspartic acids.</text>
        <dbReference type="EC" id="3.4.11.10"/>
    </reaction>
</comment>
<dbReference type="SUPFAM" id="SSF52949">
    <property type="entry name" value="Macro domain-like"/>
    <property type="match status" value="1"/>
</dbReference>
<feature type="binding site" evidence="8">
    <location>
        <position position="284"/>
    </location>
    <ligand>
        <name>Mn(2+)</name>
        <dbReference type="ChEBI" id="CHEBI:29035"/>
        <label>2</label>
    </ligand>
</feature>
<gene>
    <name evidence="8" type="primary">pepA</name>
    <name evidence="11" type="ORF">BRX40_14575</name>
    <name evidence="12" type="ORF">CA257_12480</name>
</gene>
<dbReference type="AlphaFoldDB" id="A0A1L6JDD9"/>
<evidence type="ECO:0000256" key="4">
    <source>
        <dbReference type="ARBA" id="ARBA00022438"/>
    </source>
</evidence>
<proteinExistence type="inferred from homology"/>
<keyword evidence="13" id="KW-1185">Reference proteome</keyword>
<keyword evidence="4 8" id="KW-0031">Aminopeptidase</keyword>
<dbReference type="PANTHER" id="PTHR11963:SF23">
    <property type="entry name" value="CYTOSOL AMINOPEPTIDASE"/>
    <property type="match status" value="1"/>
</dbReference>
<keyword evidence="8" id="KW-0963">Cytoplasm</keyword>
<dbReference type="InterPro" id="IPR000819">
    <property type="entry name" value="Peptidase_M17_C"/>
</dbReference>